<dbReference type="PANTHER" id="PTHR48056:SF81">
    <property type="entry name" value="RECEPTOR PROTEIN-TYROSINE KINASE CEPR1"/>
    <property type="match status" value="1"/>
</dbReference>
<feature type="region of interest" description="Disordered" evidence="6">
    <location>
        <begin position="835"/>
        <end position="962"/>
    </location>
</feature>
<evidence type="ECO:0000256" key="5">
    <source>
        <dbReference type="ARBA" id="ARBA00023136"/>
    </source>
</evidence>
<feature type="compositionally biased region" description="Polar residues" evidence="6">
    <location>
        <begin position="935"/>
        <end position="952"/>
    </location>
</feature>
<keyword evidence="3" id="KW-0547">Nucleotide-binding</keyword>
<feature type="region of interest" description="Disordered" evidence="6">
    <location>
        <begin position="983"/>
        <end position="1322"/>
    </location>
</feature>
<feature type="compositionally biased region" description="Basic and acidic residues" evidence="6">
    <location>
        <begin position="1055"/>
        <end position="1075"/>
    </location>
</feature>
<dbReference type="GO" id="GO:0005524">
    <property type="term" value="F:ATP binding"/>
    <property type="evidence" value="ECO:0007669"/>
    <property type="project" value="UniProtKB-KW"/>
</dbReference>
<dbReference type="EMBL" id="CAICTM010000056">
    <property type="protein sequence ID" value="CAB9499272.1"/>
    <property type="molecule type" value="Genomic_DNA"/>
</dbReference>
<feature type="region of interest" description="Disordered" evidence="6">
    <location>
        <begin position="305"/>
        <end position="342"/>
    </location>
</feature>
<feature type="compositionally biased region" description="Polar residues" evidence="6">
    <location>
        <begin position="859"/>
        <end position="868"/>
    </location>
</feature>
<feature type="compositionally biased region" description="Polar residues" evidence="6">
    <location>
        <begin position="476"/>
        <end position="499"/>
    </location>
</feature>
<feature type="compositionally biased region" description="Polar residues" evidence="6">
    <location>
        <begin position="743"/>
        <end position="770"/>
    </location>
</feature>
<proteinExistence type="predicted"/>
<sequence length="2464" mass="265376">MDSRKKPPPTANNGRSTNEANQSASLRDGGMLEHEVPTAAVARAPQQQNELDKSDDSNNQLAASKPRRGFFRGGGNRNSNNTKKKPEGKSSSRRRNSLSPFRTTSGGGNRSPNQRRVMRRPGRSATVDELPRQRSPLTAQVERVVPPASAAHASNVPSAAAAPAAAAQPRMQRRESEDDIFLEKLLAMRSRQGDDQAAARPSQQNTDADDLGLNPLDLAIPLERQKTPNLPGAWSRQGNAIRRRGRASLTSSTSSTHNSVREFREENDDADEEEKLPFGSSSAAIANDTGEDDIFLEKMLAMRHGSEAVRNNSQSSSRSATESNNKPASRPNNSAAIANDTGEDDIFLEKMLAMRHGSEAVRNNSESSSRSATESSKPASRPGAFSAKSNNNVVKRPRYSLTVGGRGRTSKSPMRTTSATSSSTPKKRTASKSPRRTTSMPEKSHQQQPRTPPSTRTNAARRASISSSHHSERATNGTMTQPKKVTASKSPTRRTTSLTERSHQQPPTPPSTRTTAARRASISSSHPSEMGTNSTNNASKKRTASKSPRRTTSLTDRPRQQPRAPPSTRPNQPPSTRQSNQAGGERRTSTTSSSHHSVGSQRRSSISSSIHSVGTRRTSMSGSSHHQRLQALEEGTTSADDDALMMEKIIATRHGSGFLRGRQQATQPRQRSEYDLSTSFHCEPNNTNVNHHADGSESSNNSNSNPDNDMDASALTRQVTPNQPGAFHREGNKIVQRRRATLTRTSMDQSQQSANMDTSQRSQTTTLSGSSAGGIKQPPPMAGQFPSKPHRTPGRRARSNESQLSRLSEDGMLPAQEDEDPFLVEKLVASRHGDSFVRTGNQGDVPSSAANDASKGGTVDSSAGSAQSRPGAFHSKGSKLAQRGKGTLTSSNTSATPSMDQSRNSLDDDSSQQGVATLSSTQQQPPASGKLPSKPQATSASRSRSNESQLSTLAEDEQDDAGEDPFLVEKLLAARYGPSMLRNQGACDTSNDNGANSEDQQDQSDEQAQRFSQTDSTHAGRTGGDAAFQRTGTDDSIDVEKLAVMRHGPSIVRQGQRENSTRETSESGEEIHSSTEIETSLQDFTTENSNNANNASLRRQMTPEGPGAYHRDGSRIVPRGKGILTQDPSLRSLGSVSQRRESVKSLNSSSHHNSMSSSNHRYSRHDRFNRRRSNEREDHIPEEIGCSEELMETDSGEAPGMNENRDTTTTERRPDELKDEKAKEGKSRSFSAQSVDLEEILVQRHGSSILSRDESEQDDFESKRRRSKFRAFEGEAKTLTPATSMCGEKQQAKRGSGVRTVRSIPSNSSLGKQTSTKSDLDDMDDSFSRQVSGFSSRQASGFSSGRFSREFALSDMDEESSDMSSDIEEGYSGFLSIASGQGDIPAYEAASRPYHDLVEARIVTGESEQALANATPMDLSERPKRDDSPLYRWGAFGCAAVVVIVIIVLLVSTLGGGDPETVTQSPAPSSSAPSQSPTASPTANIIYDLPPKTREAVALDSDGPQGRAYQWLLADPNLSTYSQDRLLQRFALSTLYYSTKRGRWTREGGWLSYDVHECQWDFRADGENLLPCGPDPNSEKYENLLLYGNGLQGSIPEEVFLLTSLRKIDLQGNSLLGTFPVPSWYTTYPNLWPNQLDLIALVSNELSGALPSELGYFKSLQGLYLGSNRFTGSLPSELANVAGLVDLSAEDNLLTGTLPTEFAALNRLVLINLGGNEKLTGGLSNLFVPSTNASFLDADVELRVGAEILFPNLKALDLVHNSFSGGLPSEIGRACPSLERLALANNRYSGGLPSEIGLMSSLTYVDLRNNGLTITQLPSELGLLTAMSEFRVDGDDAALAGTLPTELGQLSQLGELMLDASGFATNRGMLTGSIPSELGNLRNATNLFLSRHRLLGTMPSEMGQMTKLEKIWLFQNGVMGTATYGLYGPIPSELGQLTALTSLLLFENSLTATIPPEVKQLSNLEGLHLHTNRLQGPVPDMQMPRMKELMLHRNFLTGTIAPSMIGSMTNLEYMSLYSCRFSGPIPSELGLMTALTFLRADSNYFSALPSEIGNNRNLATIVLAGNALQGSIPSEIAQVGKALLHLYIGSNALTGSLPTELGELDQLAGHVPSEFGLLSNLQGFSVQQNIMTGSVPSSLGLLTSLTSLSLAENAATGSMPSELGSLSVLGKLVLNNNQMSGSLPSELGLLTSLSELALEHNLFNNTLPTELGGLNQLAVLKVAENSLSGPLVSEVGLLTSLADFSAEYNLLSGTVPTELGKLTSVQKLKFQSNRLTGTIVSEVGLLTSVADLSFSSNQMNGTLPTELASLSQLQFLWLAENSFSGSIPGQELSLLRQKLNVLSLRDNSLEGRVPSELGLLGNLWSLELDNNPLTGELPSELSSLSSLFDGLSGFLGTDLTGTLPDSLCGKVVFSCTGLLCGCGCPCIVPTEPPTPAPSNGTIITIFSNEAVVPEREKFLIDPEP</sequence>
<comment type="caution">
    <text evidence="7">The sequence shown here is derived from an EMBL/GenBank/DDBJ whole genome shotgun (WGS) entry which is preliminary data.</text>
</comment>
<feature type="compositionally biased region" description="Acidic residues" evidence="6">
    <location>
        <begin position="265"/>
        <end position="274"/>
    </location>
</feature>
<feature type="compositionally biased region" description="Acidic residues" evidence="6">
    <location>
        <begin position="1185"/>
        <end position="1195"/>
    </location>
</feature>
<feature type="compositionally biased region" description="Low complexity" evidence="6">
    <location>
        <begin position="1463"/>
        <end position="1483"/>
    </location>
</feature>
<gene>
    <name evidence="7" type="ORF">SEMRO_57_G033270.1</name>
</gene>
<name>A0A9N8H4A1_9STRA</name>
<feature type="compositionally biased region" description="Polar residues" evidence="6">
    <location>
        <begin position="887"/>
        <end position="904"/>
    </location>
</feature>
<feature type="compositionally biased region" description="Polar residues" evidence="6">
    <location>
        <begin position="11"/>
        <end position="25"/>
    </location>
</feature>
<feature type="compositionally biased region" description="Polar residues" evidence="6">
    <location>
        <begin position="615"/>
        <end position="624"/>
    </location>
</feature>
<feature type="compositionally biased region" description="Basic residues" evidence="6">
    <location>
        <begin position="788"/>
        <end position="797"/>
    </location>
</feature>
<evidence type="ECO:0000256" key="2">
    <source>
        <dbReference type="ARBA" id="ARBA00022737"/>
    </source>
</evidence>
<evidence type="ECO:0000313" key="8">
    <source>
        <dbReference type="Proteomes" id="UP001153069"/>
    </source>
</evidence>
<keyword evidence="2" id="KW-0677">Repeat</keyword>
<feature type="region of interest" description="Disordered" evidence="6">
    <location>
        <begin position="357"/>
        <end position="640"/>
    </location>
</feature>
<dbReference type="FunFam" id="3.80.10.10:FF:000095">
    <property type="entry name" value="LRR receptor-like serine/threonine-protein kinase GSO1"/>
    <property type="match status" value="2"/>
</dbReference>
<organism evidence="7 8">
    <name type="scientific">Seminavis robusta</name>
    <dbReference type="NCBI Taxonomy" id="568900"/>
    <lineage>
        <taxon>Eukaryota</taxon>
        <taxon>Sar</taxon>
        <taxon>Stramenopiles</taxon>
        <taxon>Ochrophyta</taxon>
        <taxon>Bacillariophyta</taxon>
        <taxon>Bacillariophyceae</taxon>
        <taxon>Bacillariophycidae</taxon>
        <taxon>Naviculales</taxon>
        <taxon>Naviculaceae</taxon>
        <taxon>Seminavis</taxon>
    </lineage>
</organism>
<dbReference type="GO" id="GO:0016301">
    <property type="term" value="F:kinase activity"/>
    <property type="evidence" value="ECO:0007669"/>
    <property type="project" value="UniProtKB-KW"/>
</dbReference>
<dbReference type="SMART" id="SM00369">
    <property type="entry name" value="LRR_TYP"/>
    <property type="match status" value="8"/>
</dbReference>
<feature type="compositionally biased region" description="Basic residues" evidence="6">
    <location>
        <begin position="1161"/>
        <end position="1171"/>
    </location>
</feature>
<accession>A0A9N8H4A1</accession>
<feature type="region of interest" description="Disordered" evidence="6">
    <location>
        <begin position="1459"/>
        <end position="1485"/>
    </location>
</feature>
<dbReference type="Gene3D" id="3.80.10.10">
    <property type="entry name" value="Ribonuclease Inhibitor"/>
    <property type="match status" value="6"/>
</dbReference>
<keyword evidence="7" id="KW-0418">Kinase</keyword>
<keyword evidence="7" id="KW-0808">Transferase</keyword>
<feature type="compositionally biased region" description="Low complexity" evidence="6">
    <location>
        <begin position="144"/>
        <end position="167"/>
    </location>
</feature>
<dbReference type="Pfam" id="PF00560">
    <property type="entry name" value="LRR_1"/>
    <property type="match status" value="3"/>
</dbReference>
<feature type="compositionally biased region" description="Polar residues" evidence="6">
    <location>
        <begin position="1126"/>
        <end position="1137"/>
    </location>
</feature>
<evidence type="ECO:0000256" key="4">
    <source>
        <dbReference type="ARBA" id="ARBA00022840"/>
    </source>
</evidence>
<dbReference type="Proteomes" id="UP001153069">
    <property type="component" value="Unassembled WGS sequence"/>
</dbReference>
<feature type="compositionally biased region" description="Polar residues" evidence="6">
    <location>
        <begin position="1009"/>
        <end position="1019"/>
    </location>
</feature>
<keyword evidence="5" id="KW-0472">Membrane</keyword>
<feature type="compositionally biased region" description="Basic and acidic residues" evidence="6">
    <location>
        <begin position="1203"/>
        <end position="1227"/>
    </location>
</feature>
<dbReference type="PANTHER" id="PTHR48056">
    <property type="entry name" value="LRR RECEPTOR-LIKE SERINE/THREONINE-PROTEIN KINASE-RELATED"/>
    <property type="match status" value="1"/>
</dbReference>
<feature type="compositionally biased region" description="Polar residues" evidence="6">
    <location>
        <begin position="986"/>
        <end position="996"/>
    </location>
</feature>
<evidence type="ECO:0000256" key="6">
    <source>
        <dbReference type="SAM" id="MobiDB-lite"/>
    </source>
</evidence>
<keyword evidence="1" id="KW-0433">Leucine-rich repeat</keyword>
<feature type="compositionally biased region" description="Polar residues" evidence="6">
    <location>
        <begin position="663"/>
        <end position="690"/>
    </location>
</feature>
<feature type="compositionally biased region" description="Low complexity" evidence="6">
    <location>
        <begin position="453"/>
        <end position="468"/>
    </location>
</feature>
<feature type="region of interest" description="Disordered" evidence="6">
    <location>
        <begin position="1"/>
        <end position="290"/>
    </location>
</feature>
<feature type="compositionally biased region" description="Basic and acidic residues" evidence="6">
    <location>
        <begin position="1172"/>
        <end position="1182"/>
    </location>
</feature>
<reference evidence="7" key="1">
    <citation type="submission" date="2020-06" db="EMBL/GenBank/DDBJ databases">
        <authorList>
            <consortium name="Plant Systems Biology data submission"/>
        </authorList>
    </citation>
    <scope>NUCLEOTIDE SEQUENCE</scope>
    <source>
        <strain evidence="7">D6</strain>
    </source>
</reference>
<feature type="compositionally biased region" description="Low complexity" evidence="6">
    <location>
        <begin position="360"/>
        <end position="380"/>
    </location>
</feature>
<feature type="compositionally biased region" description="Pro residues" evidence="6">
    <location>
        <begin position="563"/>
        <end position="573"/>
    </location>
</feature>
<dbReference type="SUPFAM" id="SSF52047">
    <property type="entry name" value="RNI-like"/>
    <property type="match status" value="1"/>
</dbReference>
<dbReference type="InterPro" id="IPR001611">
    <property type="entry name" value="Leu-rich_rpt"/>
</dbReference>
<feature type="compositionally biased region" description="Low complexity" evidence="6">
    <location>
        <begin position="415"/>
        <end position="424"/>
    </location>
</feature>
<dbReference type="InterPro" id="IPR032675">
    <property type="entry name" value="LRR_dom_sf"/>
</dbReference>
<feature type="compositionally biased region" description="Low complexity" evidence="6">
    <location>
        <begin position="511"/>
        <end position="528"/>
    </location>
</feature>
<feature type="compositionally biased region" description="Low complexity" evidence="6">
    <location>
        <begin position="247"/>
        <end position="258"/>
    </location>
</feature>
<feature type="region of interest" description="Disordered" evidence="6">
    <location>
        <begin position="743"/>
        <end position="815"/>
    </location>
</feature>
<dbReference type="InterPro" id="IPR050647">
    <property type="entry name" value="Plant_LRR-RLKs"/>
</dbReference>
<feature type="compositionally biased region" description="Polar residues" evidence="6">
    <location>
        <begin position="97"/>
        <end position="114"/>
    </location>
</feature>
<feature type="compositionally biased region" description="Polar residues" evidence="6">
    <location>
        <begin position="911"/>
        <end position="926"/>
    </location>
</feature>
<feature type="compositionally biased region" description="Low complexity" evidence="6">
    <location>
        <begin position="696"/>
        <end position="712"/>
    </location>
</feature>
<dbReference type="InterPro" id="IPR003591">
    <property type="entry name" value="Leu-rich_rpt_typical-subtyp"/>
</dbReference>
<protein>
    <submittedName>
        <fullName evidence="7">LRR receptor-like serine threonine-protein kinase</fullName>
    </submittedName>
</protein>
<keyword evidence="4" id="KW-0067">ATP-binding</keyword>
<evidence type="ECO:0000313" key="7">
    <source>
        <dbReference type="EMBL" id="CAB9499272.1"/>
    </source>
</evidence>
<keyword evidence="8" id="KW-1185">Reference proteome</keyword>
<feature type="compositionally biased region" description="Polar residues" evidence="6">
    <location>
        <begin position="309"/>
        <end position="336"/>
    </location>
</feature>
<evidence type="ECO:0000256" key="3">
    <source>
        <dbReference type="ARBA" id="ARBA00022741"/>
    </source>
</evidence>
<keyword evidence="7" id="KW-0675">Receptor</keyword>
<feature type="compositionally biased region" description="Low complexity" evidence="6">
    <location>
        <begin position="1144"/>
        <end position="1160"/>
    </location>
</feature>
<dbReference type="SUPFAM" id="SSF52058">
    <property type="entry name" value="L domain-like"/>
    <property type="match status" value="3"/>
</dbReference>
<feature type="compositionally biased region" description="Low complexity" evidence="6">
    <location>
        <begin position="589"/>
        <end position="613"/>
    </location>
</feature>
<feature type="compositionally biased region" description="Basic residues" evidence="6">
    <location>
        <begin position="425"/>
        <end position="435"/>
    </location>
</feature>
<evidence type="ECO:0000256" key="1">
    <source>
        <dbReference type="ARBA" id="ARBA00022614"/>
    </source>
</evidence>
<feature type="region of interest" description="Disordered" evidence="6">
    <location>
        <begin position="655"/>
        <end position="712"/>
    </location>
</feature>
<feature type="compositionally biased region" description="Polar residues" evidence="6">
    <location>
        <begin position="1303"/>
        <end position="1317"/>
    </location>
</feature>
<feature type="compositionally biased region" description="Polar residues" evidence="6">
    <location>
        <begin position="838"/>
        <end position="851"/>
    </location>
</feature>
<feature type="compositionally biased region" description="Basic residues" evidence="6">
    <location>
        <begin position="539"/>
        <end position="549"/>
    </location>
</feature>
<dbReference type="FunFam" id="3.80.10.10:FF:000383">
    <property type="entry name" value="Leucine-rich repeat receptor protein kinase EMS1"/>
    <property type="match status" value="1"/>
</dbReference>